<dbReference type="PROSITE" id="PS50995">
    <property type="entry name" value="HTH_MARR_2"/>
    <property type="match status" value="1"/>
</dbReference>
<dbReference type="InterPro" id="IPR036388">
    <property type="entry name" value="WH-like_DNA-bd_sf"/>
</dbReference>
<reference evidence="3 4" key="1">
    <citation type="submission" date="2019-02" db="EMBL/GenBank/DDBJ databases">
        <title>Deep-cultivation of Planctomycetes and their phenomic and genomic characterization uncovers novel biology.</title>
        <authorList>
            <person name="Wiegand S."/>
            <person name="Jogler M."/>
            <person name="Boedeker C."/>
            <person name="Pinto D."/>
            <person name="Vollmers J."/>
            <person name="Rivas-Marin E."/>
            <person name="Kohn T."/>
            <person name="Peeters S.H."/>
            <person name="Heuer A."/>
            <person name="Rast P."/>
            <person name="Oberbeckmann S."/>
            <person name="Bunk B."/>
            <person name="Jeske O."/>
            <person name="Meyerdierks A."/>
            <person name="Storesund J.E."/>
            <person name="Kallscheuer N."/>
            <person name="Luecker S."/>
            <person name="Lage O.M."/>
            <person name="Pohl T."/>
            <person name="Merkel B.J."/>
            <person name="Hornburger P."/>
            <person name="Mueller R.-W."/>
            <person name="Bruemmer F."/>
            <person name="Labrenz M."/>
            <person name="Spormann A.M."/>
            <person name="Op den Camp H."/>
            <person name="Overmann J."/>
            <person name="Amann R."/>
            <person name="Jetten M.S.M."/>
            <person name="Mascher T."/>
            <person name="Medema M.H."/>
            <person name="Devos D.P."/>
            <person name="Kaster A.-K."/>
            <person name="Ovreas L."/>
            <person name="Rohde M."/>
            <person name="Galperin M.Y."/>
            <person name="Jogler C."/>
        </authorList>
    </citation>
    <scope>NUCLEOTIDE SEQUENCE [LARGE SCALE GENOMIC DNA]</scope>
    <source>
        <strain evidence="3 4">HG66A1</strain>
    </source>
</reference>
<evidence type="ECO:0000313" key="3">
    <source>
        <dbReference type="EMBL" id="QDT22962.1"/>
    </source>
</evidence>
<dbReference type="GO" id="GO:0003700">
    <property type="term" value="F:DNA-binding transcription factor activity"/>
    <property type="evidence" value="ECO:0007669"/>
    <property type="project" value="InterPro"/>
</dbReference>
<evidence type="ECO:0000313" key="4">
    <source>
        <dbReference type="Proteomes" id="UP000320421"/>
    </source>
</evidence>
<feature type="domain" description="HTH marR-type" evidence="2">
    <location>
        <begin position="7"/>
        <end position="139"/>
    </location>
</feature>
<proteinExistence type="predicted"/>
<dbReference type="Proteomes" id="UP000320421">
    <property type="component" value="Chromosome"/>
</dbReference>
<keyword evidence="4" id="KW-1185">Reference proteome</keyword>
<gene>
    <name evidence="3" type="primary">ohrR</name>
    <name evidence="3" type="ORF">HG66A1_47730</name>
</gene>
<dbReference type="Pfam" id="PF01047">
    <property type="entry name" value="MarR"/>
    <property type="match status" value="1"/>
</dbReference>
<dbReference type="SMART" id="SM00347">
    <property type="entry name" value="HTH_MARR"/>
    <property type="match status" value="1"/>
</dbReference>
<dbReference type="PRINTS" id="PR00598">
    <property type="entry name" value="HTHMARR"/>
</dbReference>
<dbReference type="InterPro" id="IPR039422">
    <property type="entry name" value="MarR/SlyA-like"/>
</dbReference>
<dbReference type="PANTHER" id="PTHR33164">
    <property type="entry name" value="TRANSCRIPTIONAL REGULATOR, MARR FAMILY"/>
    <property type="match status" value="1"/>
</dbReference>
<protein>
    <submittedName>
        <fullName evidence="3">Organic hydroperoxide resistance transcriptional regulator</fullName>
    </submittedName>
</protein>
<dbReference type="AlphaFoldDB" id="A0A517PUC0"/>
<sequence length="181" mass="19990">MSPLGLEDQVIVALRRITRAIDLHSRNLMQEIGLTAPQLAALQTIARRQPITVGALAKSIHLSQATLTGILSRLESRHLVSRSRRGADKRTVVVELTDEGQAMLKNAPSLLQDRFRRELLTLQQWEQTQMLATLQRIATMMDAEDIDASPVLSAGDVSSHTGPAEPDTDAFHEQQNLDSHS</sequence>
<dbReference type="PANTHER" id="PTHR33164:SF89">
    <property type="entry name" value="MARR FAMILY REGULATORY PROTEIN"/>
    <property type="match status" value="1"/>
</dbReference>
<dbReference type="EMBL" id="CP036266">
    <property type="protein sequence ID" value="QDT22962.1"/>
    <property type="molecule type" value="Genomic_DNA"/>
</dbReference>
<dbReference type="OrthoDB" id="7502947at2"/>
<feature type="region of interest" description="Disordered" evidence="1">
    <location>
        <begin position="149"/>
        <end position="181"/>
    </location>
</feature>
<dbReference type="RefSeq" id="WP_145189660.1">
    <property type="nucleotide sequence ID" value="NZ_CP036266.1"/>
</dbReference>
<dbReference type="GO" id="GO:0006950">
    <property type="term" value="P:response to stress"/>
    <property type="evidence" value="ECO:0007669"/>
    <property type="project" value="TreeGrafter"/>
</dbReference>
<dbReference type="InterPro" id="IPR000835">
    <property type="entry name" value="HTH_MarR-typ"/>
</dbReference>
<dbReference type="Gene3D" id="1.10.10.10">
    <property type="entry name" value="Winged helix-like DNA-binding domain superfamily/Winged helix DNA-binding domain"/>
    <property type="match status" value="1"/>
</dbReference>
<dbReference type="InterPro" id="IPR036390">
    <property type="entry name" value="WH_DNA-bd_sf"/>
</dbReference>
<evidence type="ECO:0000256" key="1">
    <source>
        <dbReference type="SAM" id="MobiDB-lite"/>
    </source>
</evidence>
<dbReference type="SUPFAM" id="SSF46785">
    <property type="entry name" value="Winged helix' DNA-binding domain"/>
    <property type="match status" value="1"/>
</dbReference>
<name>A0A517PUC0_9PLAN</name>
<accession>A0A517PUC0</accession>
<organism evidence="3 4">
    <name type="scientific">Gimesia chilikensis</name>
    <dbReference type="NCBI Taxonomy" id="2605989"/>
    <lineage>
        <taxon>Bacteria</taxon>
        <taxon>Pseudomonadati</taxon>
        <taxon>Planctomycetota</taxon>
        <taxon>Planctomycetia</taxon>
        <taxon>Planctomycetales</taxon>
        <taxon>Planctomycetaceae</taxon>
        <taxon>Gimesia</taxon>
    </lineage>
</organism>
<evidence type="ECO:0000259" key="2">
    <source>
        <dbReference type="PROSITE" id="PS50995"/>
    </source>
</evidence>